<dbReference type="SUPFAM" id="SSF53901">
    <property type="entry name" value="Thiolase-like"/>
    <property type="match status" value="1"/>
</dbReference>
<dbReference type="InterPro" id="IPR016039">
    <property type="entry name" value="Thiolase-like"/>
</dbReference>
<keyword evidence="14" id="KW-0614">Plasmid</keyword>
<dbReference type="InterPro" id="IPR014030">
    <property type="entry name" value="Ketoacyl_synth_N"/>
</dbReference>
<dbReference type="EMBL" id="CP002820">
    <property type="protein sequence ID" value="AEG71849.1"/>
    <property type="molecule type" value="Genomic_DNA"/>
</dbReference>
<evidence type="ECO:0000256" key="10">
    <source>
        <dbReference type="ARBA" id="ARBA00023268"/>
    </source>
</evidence>
<dbReference type="PROSITE" id="PS00606">
    <property type="entry name" value="KS3_1"/>
    <property type="match status" value="1"/>
</dbReference>
<feature type="domain" description="Carrier" evidence="12">
    <location>
        <begin position="1018"/>
        <end position="1095"/>
    </location>
</feature>
<protein>
    <submittedName>
        <fullName evidence="14">Rhid polyketide synthase, rhizoxin biosynthesis</fullName>
    </submittedName>
</protein>
<dbReference type="Gene3D" id="3.40.50.720">
    <property type="entry name" value="NAD(P)-binding Rossmann-like Domain"/>
    <property type="match status" value="1"/>
</dbReference>
<feature type="region of interest" description="Disordered" evidence="11">
    <location>
        <begin position="1"/>
        <end position="34"/>
    </location>
</feature>
<dbReference type="HOGENOM" id="CLU_000022_58_3_4"/>
<accession>F6GBB9</accession>
<dbReference type="SUPFAM" id="SSF47336">
    <property type="entry name" value="ACP-like"/>
    <property type="match status" value="1"/>
</dbReference>
<name>F6GBB9_RALS8</name>
<evidence type="ECO:0000313" key="15">
    <source>
        <dbReference type="Proteomes" id="UP000007953"/>
    </source>
</evidence>
<evidence type="ECO:0000256" key="8">
    <source>
        <dbReference type="ARBA" id="ARBA00022737"/>
    </source>
</evidence>
<gene>
    <name evidence="14" type="primary">rhiD</name>
    <name evidence="14" type="ordered locus">RSPO_m01213</name>
</gene>
<dbReference type="PATRIC" id="fig|1031711.3.peg.4412"/>
<dbReference type="Gene3D" id="1.10.1240.100">
    <property type="match status" value="1"/>
</dbReference>
<dbReference type="PROSITE" id="PS52004">
    <property type="entry name" value="KS3_2"/>
    <property type="match status" value="1"/>
</dbReference>
<dbReference type="Pfam" id="PF02801">
    <property type="entry name" value="Ketoacyl-synt_C"/>
    <property type="match status" value="1"/>
</dbReference>
<proteinExistence type="predicted"/>
<dbReference type="GO" id="GO:0005886">
    <property type="term" value="C:plasma membrane"/>
    <property type="evidence" value="ECO:0007669"/>
    <property type="project" value="TreeGrafter"/>
</dbReference>
<evidence type="ECO:0000256" key="9">
    <source>
        <dbReference type="ARBA" id="ARBA00022857"/>
    </source>
</evidence>
<feature type="region of interest" description="Disordered" evidence="11">
    <location>
        <begin position="1103"/>
        <end position="1162"/>
    </location>
</feature>
<keyword evidence="4" id="KW-0596">Phosphopantetheine</keyword>
<dbReference type="PROSITE" id="PS50075">
    <property type="entry name" value="CARRIER"/>
    <property type="match status" value="1"/>
</dbReference>
<dbReference type="Pfam" id="PF08242">
    <property type="entry name" value="Methyltransf_12"/>
    <property type="match status" value="1"/>
</dbReference>
<dbReference type="Pfam" id="PF14765">
    <property type="entry name" value="PS-DH"/>
    <property type="match status" value="1"/>
</dbReference>
<dbReference type="GO" id="GO:0004315">
    <property type="term" value="F:3-oxoacyl-[acyl-carrier-protein] synthase activity"/>
    <property type="evidence" value="ECO:0007669"/>
    <property type="project" value="InterPro"/>
</dbReference>
<dbReference type="SMART" id="SM00825">
    <property type="entry name" value="PKS_KS"/>
    <property type="match status" value="1"/>
</dbReference>
<dbReference type="SUPFAM" id="SSF53335">
    <property type="entry name" value="S-adenosyl-L-methionine-dependent methyltransferases"/>
    <property type="match status" value="1"/>
</dbReference>
<dbReference type="CDD" id="cd08953">
    <property type="entry name" value="KR_2_SDR_x"/>
    <property type="match status" value="1"/>
</dbReference>
<dbReference type="SMART" id="SM00822">
    <property type="entry name" value="PKS_KR"/>
    <property type="match status" value="1"/>
</dbReference>
<comment type="subcellular location">
    <subcellularLocation>
        <location evidence="2">Cytoplasm</location>
    </subcellularLocation>
</comment>
<dbReference type="RefSeq" id="WP_014619432.1">
    <property type="nucleotide sequence ID" value="NC_017575.1"/>
</dbReference>
<dbReference type="InterPro" id="IPR049551">
    <property type="entry name" value="PKS_DH_C"/>
</dbReference>
<dbReference type="Gene3D" id="3.10.129.120">
    <property type="match status" value="1"/>
</dbReference>
<dbReference type="SUPFAM" id="SSF51735">
    <property type="entry name" value="NAD(P)-binding Rossmann-fold domains"/>
    <property type="match status" value="2"/>
</dbReference>
<keyword evidence="7" id="KW-0808">Transferase</keyword>
<evidence type="ECO:0000256" key="1">
    <source>
        <dbReference type="ARBA" id="ARBA00003299"/>
    </source>
</evidence>
<dbReference type="InterPro" id="IPR036291">
    <property type="entry name" value="NAD(P)-bd_dom_sf"/>
</dbReference>
<evidence type="ECO:0000259" key="12">
    <source>
        <dbReference type="PROSITE" id="PS50075"/>
    </source>
</evidence>
<dbReference type="KEGG" id="rsn:RSPO_m01213"/>
<dbReference type="SMART" id="SM00823">
    <property type="entry name" value="PKS_PP"/>
    <property type="match status" value="1"/>
</dbReference>
<dbReference type="InterPro" id="IPR020841">
    <property type="entry name" value="PKS_Beta-ketoAc_synthase_dom"/>
</dbReference>
<keyword evidence="8" id="KW-0677">Repeat</keyword>
<feature type="compositionally biased region" description="Basic residues" evidence="11">
    <location>
        <begin position="1124"/>
        <end position="1134"/>
    </location>
</feature>
<dbReference type="InterPro" id="IPR014031">
    <property type="entry name" value="Ketoacyl_synth_C"/>
</dbReference>
<dbReference type="InterPro" id="IPR057326">
    <property type="entry name" value="KR_dom"/>
</dbReference>
<evidence type="ECO:0000256" key="4">
    <source>
        <dbReference type="ARBA" id="ARBA00022450"/>
    </source>
</evidence>
<dbReference type="PANTHER" id="PTHR43775">
    <property type="entry name" value="FATTY ACID SYNTHASE"/>
    <property type="match status" value="1"/>
</dbReference>
<dbReference type="InterPro" id="IPR009081">
    <property type="entry name" value="PP-bd_ACP"/>
</dbReference>
<dbReference type="InterPro" id="IPR018201">
    <property type="entry name" value="Ketoacyl_synth_AS"/>
</dbReference>
<dbReference type="Gene3D" id="3.40.50.150">
    <property type="entry name" value="Vaccinia Virus protein VP39"/>
    <property type="match status" value="1"/>
</dbReference>
<dbReference type="CDD" id="cd00833">
    <property type="entry name" value="PKS"/>
    <property type="match status" value="1"/>
</dbReference>
<dbReference type="Pfam" id="PF08659">
    <property type="entry name" value="KR"/>
    <property type="match status" value="1"/>
</dbReference>
<dbReference type="InterPro" id="IPR050091">
    <property type="entry name" value="PKS_NRPS_Biosynth_Enz"/>
</dbReference>
<dbReference type="GO" id="GO:0006633">
    <property type="term" value="P:fatty acid biosynthetic process"/>
    <property type="evidence" value="ECO:0007669"/>
    <property type="project" value="InterPro"/>
</dbReference>
<evidence type="ECO:0000256" key="11">
    <source>
        <dbReference type="SAM" id="MobiDB-lite"/>
    </source>
</evidence>
<dbReference type="InterPro" id="IPR013217">
    <property type="entry name" value="Methyltransf_12"/>
</dbReference>
<evidence type="ECO:0000256" key="5">
    <source>
        <dbReference type="ARBA" id="ARBA00022490"/>
    </source>
</evidence>
<dbReference type="SMART" id="SM01294">
    <property type="entry name" value="PKS_PP_betabranch"/>
    <property type="match status" value="1"/>
</dbReference>
<evidence type="ECO:0000256" key="2">
    <source>
        <dbReference type="ARBA" id="ARBA00004496"/>
    </source>
</evidence>
<dbReference type="PANTHER" id="PTHR43775:SF37">
    <property type="entry name" value="SI:DKEY-61P9.11"/>
    <property type="match status" value="1"/>
</dbReference>
<dbReference type="Gene3D" id="3.40.47.10">
    <property type="match status" value="1"/>
</dbReference>
<dbReference type="GO" id="GO:0031177">
    <property type="term" value="F:phosphopantetheine binding"/>
    <property type="evidence" value="ECO:0007669"/>
    <property type="project" value="InterPro"/>
</dbReference>
<dbReference type="InterPro" id="IPR036736">
    <property type="entry name" value="ACP-like_sf"/>
</dbReference>
<feature type="domain" description="Ketosynthase family 3 (KS3)" evidence="13">
    <location>
        <begin position="1164"/>
        <end position="1590"/>
    </location>
</feature>
<dbReference type="Pfam" id="PF22621">
    <property type="entry name" value="CurL-like_PKS_C"/>
    <property type="match status" value="1"/>
</dbReference>
<organism evidence="14 15">
    <name type="scientific">Ralstonia solanacearum (strain Po82)</name>
    <dbReference type="NCBI Taxonomy" id="1031711"/>
    <lineage>
        <taxon>Bacteria</taxon>
        <taxon>Pseudomonadati</taxon>
        <taxon>Pseudomonadota</taxon>
        <taxon>Betaproteobacteria</taxon>
        <taxon>Burkholderiales</taxon>
        <taxon>Burkholderiaceae</taxon>
        <taxon>Ralstonia</taxon>
        <taxon>Ralstonia solanacearum species complex</taxon>
    </lineage>
</organism>
<evidence type="ECO:0000313" key="14">
    <source>
        <dbReference type="EMBL" id="AEG71849.1"/>
    </source>
</evidence>
<dbReference type="InterPro" id="IPR029063">
    <property type="entry name" value="SAM-dependent_MTases_sf"/>
</dbReference>
<keyword evidence="6" id="KW-0597">Phosphoprotein</keyword>
<dbReference type="InterPro" id="IPR013968">
    <property type="entry name" value="PKS_KR"/>
</dbReference>
<sequence>MSKRSLRFPSILTRHTTQPARDATVAGTGTPAAAPRRQRQGIFHGLLSMGKRRSADGLNEARLPFALEQLSVHGPCLPVMWASIRVDRGGQSNAVQRIDIDLCDEQGHIAVSFRGFSSRPWSGGRGQAERLTAGQPLPAGLSLLVPQWRVADGTSTLPRPLPTLAIGATGDRCDWLAGQHPRIAFLPSLATTIDGIAAQLEACAPFQRLIWLAPQALADAEDRRLPDHPEQSVLALFRLIKALQQLGYAQRALELQLIFTASVAARAGEQPAPEQAACHGLAGALAKEYEHWRVELIDLPADTQPLPVELPVQTLPGECLAWRDGEWFHQRLLPLALWARAGDDAAGDREGGVYVVIGGAGGIGEVWTRHMIRRCRARVVWLGRRAADDAIHGKLAALAKISRECNAPAPVYLQADATDATQLARARQQVVEQFGPIHGVVHSALVLDDRRLEQMDEAQFTACLDAKLATSLRMAQVFGPADNPALDFVLFFSSMNAFSRAAGQGNYAAGCTFADAFAAQLDQQWPCSVKVINWGYWGSVGVVADPGYRARMAEQGLDSIEPDEGMAALDRLLAGPLAQLGQVKLREPMAIAGIESGWQLACYPRDASAAPHAWAEVAQRLGPPPQHHRAAGEMDRLLLGQVFACLGELAGGGPLTEQRIAADPAVAANLEAHPFYRRWLRESLRLLAQQGHLDDEGLLLTAIPAAATLWAQWDAASDAWRQDDDLHAQLRLLETCARALPAILRGEQPATEVIFPSGSMALVEGVYRHNRIADYFNAVLGEVVADVARRHAEGDRPLRILEIGAGTGGTTAGLIDKLRPWQERIAEYCYTDVSQAFLHHAETHFAPGAPYLRTAIFDVSQACAEQGIRTDHYDLVIATNVLHATPDLRRALQHAKTALRHGGLLLLNEISERSAFTHLTFGLLEGWWRHDDAALRIEGCPGVRPERWRQLLASQGFEGTAFPAADSHHLGQQIIVAASDGVVCLPAQQGMAVAEVAPGACVEAPAPVARPVIAAGEDALSEPCRQLITDVLSKLVNLAPERLRRDVAFDRYGVDSILQISLIQALEKTTGELPRTLLFEHSTIDQLTGYLLTEHRSALAGQFAGDQSQARPAAEPPAAPTKASHGHQPRHTARRATPVSDDDRHAGAGPSATPASTIEPPAADRDVAIIGVGGRYPMAADLDRFWDNLCSGRNCVSEAPSLRWAASLTGSQPWANDRYYGGFLEQVDHFDHQLFGIADAEADTLSPELRQMLEVTWRTFEDAGYNSDAIARIQQRNGAGVGVFVGSMYHQSPWTERSLERAAIKSNVTDWQIPNRISHYFDLKGPSLAVNSACASSTTALHLACQSLLQNDCAMAIAGGVNLILDPSKYQTLKLANYLGSSDCSRGFGQGDGMIPGEGAGAVLLKPLAAALADGDRIHAVIKSSSVNHGGGKLRYSAPDTLQQARLIAETIKRAGLQPAQIDYVEAAANGSELGDPIEVAALKKVFGDERPASCALGTVKSNIGHLEAASGMSQLTKVLLQLQHGQLAPSIHAEPLNPHIRLDGSAFYLQRQASPWSAPVALDGARRPRRCLINSFGAGGSYASLVVEEHLERRARPKRRDGAQLLVFAAASRRSLLAYLETFLAWIAARPELDLADLAYSLALREHGQAHRAAVVADHPEQALARLRLLLADGPSAAGGGWISPVDGVNAGEAGIASGTPARMAETYCLGATLDASALYPEGGNRVPLPGYVFDHPSAPQPGAAVPPQPLFDRALYRRIASGELDAGQFEQLITTS</sequence>
<comment type="function">
    <text evidence="1">Involved in some intermediate steps for the synthesis of the antibiotic polyketide bacillaene which is involved in secondary metabolism.</text>
</comment>
<geneLocation type="plasmid" evidence="15"/>
<dbReference type="FunFam" id="3.40.50.150:FF:000650">
    <property type="entry name" value="Polyketide synthase RzxC"/>
    <property type="match status" value="1"/>
</dbReference>
<keyword evidence="10" id="KW-0511">Multifunctional enzyme</keyword>
<comment type="pathway">
    <text evidence="3">Antibiotic biosynthesis; bacillaene biosynthesis.</text>
</comment>
<dbReference type="Gene3D" id="1.10.1200.10">
    <property type="entry name" value="ACP-like"/>
    <property type="match status" value="1"/>
</dbReference>
<dbReference type="GO" id="GO:0004312">
    <property type="term" value="F:fatty acid synthase activity"/>
    <property type="evidence" value="ECO:0007669"/>
    <property type="project" value="TreeGrafter"/>
</dbReference>
<evidence type="ECO:0000256" key="3">
    <source>
        <dbReference type="ARBA" id="ARBA00004789"/>
    </source>
</evidence>
<dbReference type="GO" id="GO:0071770">
    <property type="term" value="P:DIM/DIP cell wall layer assembly"/>
    <property type="evidence" value="ECO:0007669"/>
    <property type="project" value="TreeGrafter"/>
</dbReference>
<keyword evidence="9" id="KW-0521">NADP</keyword>
<evidence type="ECO:0000256" key="7">
    <source>
        <dbReference type="ARBA" id="ARBA00022679"/>
    </source>
</evidence>
<dbReference type="InterPro" id="IPR020806">
    <property type="entry name" value="PKS_PP-bd"/>
</dbReference>
<dbReference type="Proteomes" id="UP000007953">
    <property type="component" value="Plasmid megaplasmid"/>
</dbReference>
<evidence type="ECO:0000256" key="6">
    <source>
        <dbReference type="ARBA" id="ARBA00022553"/>
    </source>
</evidence>
<dbReference type="GO" id="GO:0005737">
    <property type="term" value="C:cytoplasm"/>
    <property type="evidence" value="ECO:0007669"/>
    <property type="project" value="UniProtKB-SubCell"/>
</dbReference>
<keyword evidence="5" id="KW-0963">Cytoplasm</keyword>
<dbReference type="Pfam" id="PF00550">
    <property type="entry name" value="PP-binding"/>
    <property type="match status" value="1"/>
</dbReference>
<dbReference type="Pfam" id="PF00109">
    <property type="entry name" value="ketoacyl-synt"/>
    <property type="match status" value="1"/>
</dbReference>
<reference evidence="14 15" key="1">
    <citation type="journal article" date="2011" name="J. Bacteriol.">
        <title>Complete genome sequence of the plant pathogen Ralstonia solanacearum strain Po82.</title>
        <authorList>
            <person name="Xu J."/>
            <person name="Zheng H.J."/>
            <person name="Liu L."/>
            <person name="Pan Z.C."/>
            <person name="Prior P."/>
            <person name="Tang B."/>
            <person name="Xu J.S."/>
            <person name="Zhang H."/>
            <person name="Tian Q."/>
            <person name="Zhang L.Q."/>
            <person name="Feng J."/>
        </authorList>
    </citation>
    <scope>NUCLEOTIDE SEQUENCE [LARGE SCALE GENOMIC DNA]</scope>
    <source>
        <strain evidence="15">Po82</strain>
    </source>
</reference>
<evidence type="ECO:0000259" key="13">
    <source>
        <dbReference type="PROSITE" id="PS52004"/>
    </source>
</evidence>